<proteinExistence type="predicted"/>
<evidence type="ECO:0000256" key="2">
    <source>
        <dbReference type="SAM" id="Phobius"/>
    </source>
</evidence>
<reference evidence="3" key="1">
    <citation type="submission" date="2021-01" db="EMBL/GenBank/DDBJ databases">
        <authorList>
            <person name="Corre E."/>
            <person name="Pelletier E."/>
            <person name="Niang G."/>
            <person name="Scheremetjew M."/>
            <person name="Finn R."/>
            <person name="Kale V."/>
            <person name="Holt S."/>
            <person name="Cochrane G."/>
            <person name="Meng A."/>
            <person name="Brown T."/>
            <person name="Cohen L."/>
        </authorList>
    </citation>
    <scope>NUCLEOTIDE SEQUENCE</scope>
    <source>
        <strain evidence="3">CCMP1756</strain>
    </source>
</reference>
<dbReference type="Proteomes" id="UP000789595">
    <property type="component" value="Unassembled WGS sequence"/>
</dbReference>
<dbReference type="Gene3D" id="2.60.120.10">
    <property type="entry name" value="Jelly Rolls"/>
    <property type="match status" value="1"/>
</dbReference>
<feature type="transmembrane region" description="Helical" evidence="2">
    <location>
        <begin position="123"/>
        <end position="142"/>
    </location>
</feature>
<dbReference type="EMBL" id="CAKKNE010000003">
    <property type="protein sequence ID" value="CAH0372105.1"/>
    <property type="molecule type" value="Genomic_DNA"/>
</dbReference>
<dbReference type="InterPro" id="IPR018490">
    <property type="entry name" value="cNMP-bd_dom_sf"/>
</dbReference>
<dbReference type="SUPFAM" id="SSF51206">
    <property type="entry name" value="cAMP-binding domain-like"/>
    <property type="match status" value="1"/>
</dbReference>
<evidence type="ECO:0008006" key="6">
    <source>
        <dbReference type="Google" id="ProtNLM"/>
    </source>
</evidence>
<keyword evidence="2" id="KW-0472">Membrane</keyword>
<feature type="transmembrane region" description="Helical" evidence="2">
    <location>
        <begin position="92"/>
        <end position="111"/>
    </location>
</feature>
<dbReference type="CDD" id="cd00038">
    <property type="entry name" value="CAP_ED"/>
    <property type="match status" value="1"/>
</dbReference>
<gene>
    <name evidence="3" type="ORF">PCAL00307_LOCUS20997</name>
    <name evidence="4" type="ORF">PECAL_3P20810</name>
</gene>
<feature type="transmembrane region" description="Helical" evidence="2">
    <location>
        <begin position="195"/>
        <end position="221"/>
    </location>
</feature>
<evidence type="ECO:0000313" key="5">
    <source>
        <dbReference type="Proteomes" id="UP000789595"/>
    </source>
</evidence>
<feature type="transmembrane region" description="Helical" evidence="2">
    <location>
        <begin position="265"/>
        <end position="284"/>
    </location>
</feature>
<dbReference type="InterPro" id="IPR000595">
    <property type="entry name" value="cNMP-bd_dom"/>
</dbReference>
<dbReference type="SUPFAM" id="SSF103473">
    <property type="entry name" value="MFS general substrate transporter"/>
    <property type="match status" value="1"/>
</dbReference>
<dbReference type="InterPro" id="IPR014710">
    <property type="entry name" value="RmlC-like_jellyroll"/>
</dbReference>
<keyword evidence="2" id="KW-1133">Transmembrane helix</keyword>
<organism evidence="3">
    <name type="scientific">Pelagomonas calceolata</name>
    <dbReference type="NCBI Taxonomy" id="35677"/>
    <lineage>
        <taxon>Eukaryota</taxon>
        <taxon>Sar</taxon>
        <taxon>Stramenopiles</taxon>
        <taxon>Ochrophyta</taxon>
        <taxon>Pelagophyceae</taxon>
        <taxon>Pelagomonadales</taxon>
        <taxon>Pelagomonadaceae</taxon>
        <taxon>Pelagomonas</taxon>
    </lineage>
</organism>
<feature type="transmembrane region" description="Helical" evidence="2">
    <location>
        <begin position="227"/>
        <end position="245"/>
    </location>
</feature>
<feature type="transmembrane region" description="Helical" evidence="2">
    <location>
        <begin position="304"/>
        <end position="323"/>
    </location>
</feature>
<sequence length="1464" mass="154435">MPAPLAAAAIQLRPRETTSLLGSPAQSPREGALWSQRTRVSTRLADALGLKDAAEARLVSRLILMGALANIAFVFGRNAGPALYVNHLGSRRLARAMFLSALSVFAVTPRFSTYARPRRAVRVYACVQLSGAVLLACLWVMLSYLERRTAAAVDLTTQVLYTLFFVCEDLTTLLVMMQNAAVAQELFTATAARRVVGLVQLGSSVGAVLAGLTCGGLSRYAGANSLVLAQVVALLLGLPSTRYVAHVSRSEKKAVVEDRSSQKWWTDDLVLGLGLYTILVIAVKTTLEYCYTCVVAADTRSPEAMVTVTGYLYAAAGVAASVLNAGGTRRLLRRFGLAVSAGYPLGVALLLGIICFKRASVETLAAARAFDLAARWSVSNTFKSVVWIAVDVPVARAARPYVESLAKKATAAVVALILGFLTHQGYRIPQLASLALVSCAVLALVGMQLRSRYLAAMRRRVARRSVARSSTTFIGGKAPLPHEKPWGDVDEEGHLVSVEADVRDATSANDGRDQLAELVFERFRRGGVGAKLFLLREIGAGAALRPREVRELFLGFDSWEPSVRVAALRDVVASLEDDDDDQEGDEEAPSIKWADALVLRELEKGDPLLNAHDESHILAAACLAAARRNIHEATPALERLLGSAHPAPRAAAAAALLSLGWGIGMGHVSSGAAKVLESMLGGHLQASKARSLRQLSMRPTLTQDSSRLASAAASAQAAWDEAVQQGDEGAAVAAAIRLTACRVAARGGDESRVVEPQSFSLDANAAAAALHALRDAPFLVPDSATWLRLAAAEDPRVSRALLALAPPVALGAEQRAHALAKLAGARPTARRAARLLSADASVAKAATPKLLELLTASITEDGGDAGCLLDALRSTTEHRGRNDASARAWALAASTDDAVYEGWLLDFVRDCLDGGASTPSPDAIESTIRREAAEANNAAEARARFLKLGHGRYSDRNIALAVSRLRGDAVDDLGTADDGVALELGACAAAYAAEKLYGRRQHLLARCALLARHGWRPRDAWKVLRDDDPKSASAVLELVESDLPPALKPCVLGALSSTKCKAASVRKAVGWLEQQNDALGNELANAVDALCSGRAAPITKGALLPRVALLKGFKPLEHALLAQHLAPLASLCSWRRYAIGDEVELASTESAVVAKGAVAVPAAVLERGGSLQPWHAVGGVAGWAAIAPTQAVAMRPASILVLDADALRQRIDASSPKFVFAVLRALVGALPAPRQAGGGTIKRMQSILSDDDDSDEDAASSVFDSRGAPSPLEKVLLLRDTKMLRFVPARFLPLLADVAEVEVLQPKRKIATRGAATDASLRILADGAVVLDSGGGNRVLLDGPAASFGNTGLLADNVWPYDARAGNDGAVLLVLRRTRLHDALRGRRDLAAAVARGFLQTYGRRALAAFGKAQSKSNGSPISPHGRSRAARADYVAPGSQSPGAAAPLEVSFGMKAPNLPRLV</sequence>
<dbReference type="EMBL" id="HBIW01024368">
    <property type="protein sequence ID" value="CAE0705548.1"/>
    <property type="molecule type" value="Transcribed_RNA"/>
</dbReference>
<dbReference type="InterPro" id="IPR036259">
    <property type="entry name" value="MFS_trans_sf"/>
</dbReference>
<protein>
    <recommendedName>
        <fullName evidence="6">Cyclic nucleotide-binding domain-containing protein</fullName>
    </recommendedName>
</protein>
<keyword evidence="2" id="KW-0812">Transmembrane</keyword>
<evidence type="ECO:0000313" key="4">
    <source>
        <dbReference type="EMBL" id="CAH0372105.1"/>
    </source>
</evidence>
<evidence type="ECO:0000256" key="1">
    <source>
        <dbReference type="SAM" id="MobiDB-lite"/>
    </source>
</evidence>
<feature type="transmembrane region" description="Helical" evidence="2">
    <location>
        <begin position="162"/>
        <end position="183"/>
    </location>
</feature>
<feature type="region of interest" description="Disordered" evidence="1">
    <location>
        <begin position="1413"/>
        <end position="1443"/>
    </location>
</feature>
<evidence type="ECO:0000313" key="3">
    <source>
        <dbReference type="EMBL" id="CAE0705548.1"/>
    </source>
</evidence>
<feature type="transmembrane region" description="Helical" evidence="2">
    <location>
        <begin position="58"/>
        <end position="80"/>
    </location>
</feature>
<reference evidence="4" key="2">
    <citation type="submission" date="2021-11" db="EMBL/GenBank/DDBJ databases">
        <authorList>
            <consortium name="Genoscope - CEA"/>
            <person name="William W."/>
        </authorList>
    </citation>
    <scope>NUCLEOTIDE SEQUENCE</scope>
</reference>
<keyword evidence="5" id="KW-1185">Reference proteome</keyword>
<feature type="transmembrane region" description="Helical" evidence="2">
    <location>
        <begin position="335"/>
        <end position="354"/>
    </location>
</feature>
<accession>A0A7S4EDM2</accession>
<name>A0A7S4EDM2_9STRA</name>